<gene>
    <name evidence="1" type="ORF">M832_01210</name>
</gene>
<evidence type="ECO:0000313" key="1">
    <source>
        <dbReference type="EMBL" id="AHK62990.1"/>
    </source>
</evidence>
<evidence type="ECO:0000313" key="2">
    <source>
        <dbReference type="Proteomes" id="UP000019433"/>
    </source>
</evidence>
<dbReference type="eggNOG" id="COG1331">
    <property type="taxonomic scope" value="Bacteria"/>
</dbReference>
<proteinExistence type="predicted"/>
<dbReference type="STRING" id="1229831.M832_01210"/>
<accession>W8JFL2</accession>
<organism evidence="1 2">
    <name type="scientific">Chlamydia avium 10DC88</name>
    <dbReference type="NCBI Taxonomy" id="1229831"/>
    <lineage>
        <taxon>Bacteria</taxon>
        <taxon>Pseudomonadati</taxon>
        <taxon>Chlamydiota</taxon>
        <taxon>Chlamydiia</taxon>
        <taxon>Chlamydiales</taxon>
        <taxon>Chlamydiaceae</taxon>
        <taxon>Chlamydia/Chlamydophila group</taxon>
        <taxon>Chlamydia</taxon>
    </lineage>
</organism>
<dbReference type="PATRIC" id="fig|1229831.3.peg.123"/>
<sequence>MLFQQESVSDGESISGSALICQALIKLHMLTEKKHYLTHAEDTLQLSQSRWHTHKFSSMGSLIAAQTYFSRNHKKILISLAHEEDRRIILSYFSGLFAPYVSLVWMKQGERELLERLLPEHEHVLIPKEGQSSSIICVIEPGMGRKFSNIEDFCLYLKEQTL</sequence>
<protein>
    <submittedName>
        <fullName evidence="1">Uncharacterized protein</fullName>
    </submittedName>
</protein>
<dbReference type="AlphaFoldDB" id="W8JFL2"/>
<name>W8JFL2_9CHLA</name>
<dbReference type="KEGG" id="cav:M832_01210"/>
<reference evidence="1 2" key="1">
    <citation type="journal article" date="2014" name="Syst. Appl. Microbiol.">
        <title>Evidence for the existence of two new members of the family Chlamydiaceae and proposal of Chlamydia avium sp. nov. and Chlamydia gallinacea sp. nov.</title>
        <authorList>
            <person name="Sachse K."/>
            <person name="Laroucau K."/>
            <person name="Riege K."/>
            <person name="Wehner S."/>
            <person name="Dilcher M."/>
            <person name="Creasy H.H."/>
            <person name="Weidmann M."/>
            <person name="Myers G."/>
            <person name="Vorimore F."/>
            <person name="Vicari N."/>
            <person name="Magnino S."/>
            <person name="Liebler-Tenorio E."/>
            <person name="Ruettger A."/>
            <person name="Bavoil P.M."/>
            <person name="Hufert F.T."/>
            <person name="Rossello-Mora R."/>
            <person name="Marz M."/>
        </authorList>
    </citation>
    <scope>NUCLEOTIDE SEQUENCE [LARGE SCALE GENOMIC DNA]</scope>
    <source>
        <strain evidence="1 2">10DC88</strain>
    </source>
</reference>
<dbReference type="HOGENOM" id="CLU_1632420_0_0_0"/>
<dbReference type="Proteomes" id="UP000019433">
    <property type="component" value="Chromosome"/>
</dbReference>
<dbReference type="EMBL" id="CP006571">
    <property type="protein sequence ID" value="AHK62990.1"/>
    <property type="molecule type" value="Genomic_DNA"/>
</dbReference>